<dbReference type="Proteomes" id="UP001140453">
    <property type="component" value="Unassembled WGS sequence"/>
</dbReference>
<name>A0A9W8YVR0_9PEZI</name>
<organism evidence="2 3">
    <name type="scientific">Gnomoniopsis smithogilvyi</name>
    <dbReference type="NCBI Taxonomy" id="1191159"/>
    <lineage>
        <taxon>Eukaryota</taxon>
        <taxon>Fungi</taxon>
        <taxon>Dikarya</taxon>
        <taxon>Ascomycota</taxon>
        <taxon>Pezizomycotina</taxon>
        <taxon>Sordariomycetes</taxon>
        <taxon>Sordariomycetidae</taxon>
        <taxon>Diaporthales</taxon>
        <taxon>Gnomoniaceae</taxon>
        <taxon>Gnomoniopsis</taxon>
    </lineage>
</organism>
<gene>
    <name evidence="2" type="ORF">N0V93_005520</name>
</gene>
<evidence type="ECO:0008006" key="4">
    <source>
        <dbReference type="Google" id="ProtNLM"/>
    </source>
</evidence>
<accession>A0A9W8YVR0</accession>
<feature type="region of interest" description="Disordered" evidence="1">
    <location>
        <begin position="868"/>
        <end position="913"/>
    </location>
</feature>
<feature type="compositionally biased region" description="Low complexity" evidence="1">
    <location>
        <begin position="18"/>
        <end position="43"/>
    </location>
</feature>
<feature type="compositionally biased region" description="Pro residues" evidence="1">
    <location>
        <begin position="75"/>
        <end position="85"/>
    </location>
</feature>
<protein>
    <recommendedName>
        <fullName evidence="4">S-adenosylmethionine-dependent methyltransferase-like protein</fullName>
    </recommendedName>
</protein>
<evidence type="ECO:0000313" key="3">
    <source>
        <dbReference type="Proteomes" id="UP001140453"/>
    </source>
</evidence>
<feature type="compositionally biased region" description="Basic and acidic residues" evidence="1">
    <location>
        <begin position="886"/>
        <end position="903"/>
    </location>
</feature>
<feature type="compositionally biased region" description="Polar residues" evidence="1">
    <location>
        <begin position="557"/>
        <end position="569"/>
    </location>
</feature>
<dbReference type="AlphaFoldDB" id="A0A9W8YVR0"/>
<reference evidence="2" key="1">
    <citation type="submission" date="2022-10" db="EMBL/GenBank/DDBJ databases">
        <title>Tapping the CABI collections for fungal endophytes: first genome assemblies for Collariella, Neodidymelliopsis, Ascochyta clinopodiicola, Didymella pomorum, Didymosphaeria variabile, Neocosmospora piperis and Neocucurbitaria cava.</title>
        <authorList>
            <person name="Hill R."/>
        </authorList>
    </citation>
    <scope>NUCLEOTIDE SEQUENCE</scope>
    <source>
        <strain evidence="2">IMI 355082</strain>
    </source>
</reference>
<feature type="compositionally biased region" description="Low complexity" evidence="1">
    <location>
        <begin position="51"/>
        <end position="67"/>
    </location>
</feature>
<sequence length="941" mass="102008">MPFGRPAKPNNRSQHNLAVESAGSSSSTGAPSVSVNVSSTASGTGTGPGPVSGIQGIQGIGVSASGAQARQVNHQPPPGPGPGPGPGLTQLQVQGPSSSASALGQGPTNLPLTTNDSFVQDLRAVSQNQQPPPPHLYGPLSGQDLSAAQQGLKDHSQAQAQLHQLHPLNTGTAVSDAEARKAASKFVDAVTRSQSQRYNTVATPIQSNPSFGASYEDLSRPIQATPQDQQSIAYHQHQQQQQQQQQHRHHGPPPQPPPPPTQSAPVEPRRSTRRLIKNILGGTPRNDTSRSGHSHHPSESQLQLQAQSHSFYDNTGGLARRPSKRISNPNPPALRTGPSQVSLDQQSLDWQSQGAQSQSQPSPLQTNPHEFQQSTLRRVPTNQDQSPYSDIDESSFRHQVHAPTQLNPDYEHQGQIAFDQATRQYQYIPNSAHSSPQGPLQPDSSPLAYQGHLGIVEQLRNPETVSQVSHESPVGEGDLQNSSAVPSTTVSPARYSTQAQDFPSRSSSLHPQQQQGQQQLSPEDSEQQRDMAPPSGAPPQARGDMQQGAPPGYRHSAQPSKSINPSPAGTQAGAGPNNFRQSTIQERPLQQFDGSAEQGRNSPQPSEDPEKAFKDLLQKYKNVKRLYFDGKTQIEQLNGQVEQLQNAVANQRISQSRTALDDSEYTTRFNRLNGAINNLSFNIRKDWTSLPPWLDKYVSADALKTGKQEMTAVGRAVITRWIVEEIFYSCFHPGLDPELSRQLKSVEQNIRRFSYTLTSQEEFDALTSKVVSWRMTTLEGLQDVLNSPESANYRQEFTRNATANLTACLFQHLSDPPPAGVDGSASMIVELAVGIAANLPLESRDVAILLPLPQDGVQPEIMDVEKTPLPVIETRPPDSEGEGGEDTGKESGGEKSHSKERNKSRAALPPKDGNKVRFAGFLAVEVRGRQVLVKAPVWTLG</sequence>
<feature type="compositionally biased region" description="Polar residues" evidence="1">
    <location>
        <begin position="461"/>
        <end position="470"/>
    </location>
</feature>
<dbReference type="OrthoDB" id="4155914at2759"/>
<feature type="compositionally biased region" description="Polar residues" evidence="1">
    <location>
        <begin position="299"/>
        <end position="313"/>
    </location>
</feature>
<feature type="compositionally biased region" description="Polar residues" evidence="1">
    <location>
        <begin position="421"/>
        <end position="444"/>
    </location>
</feature>
<feature type="compositionally biased region" description="Pro residues" evidence="1">
    <location>
        <begin position="252"/>
        <end position="262"/>
    </location>
</feature>
<dbReference type="EMBL" id="JAPEVB010000003">
    <property type="protein sequence ID" value="KAJ4391900.1"/>
    <property type="molecule type" value="Genomic_DNA"/>
</dbReference>
<keyword evidence="3" id="KW-1185">Reference proteome</keyword>
<feature type="compositionally biased region" description="Low complexity" evidence="1">
    <location>
        <begin position="339"/>
        <end position="365"/>
    </location>
</feature>
<feature type="compositionally biased region" description="Low complexity" evidence="1">
    <location>
        <begin position="227"/>
        <end position="245"/>
    </location>
</feature>
<feature type="compositionally biased region" description="Polar residues" evidence="1">
    <location>
        <begin position="479"/>
        <end position="511"/>
    </location>
</feature>
<feature type="region of interest" description="Disordered" evidence="1">
    <location>
        <begin position="1"/>
        <end position="158"/>
    </location>
</feature>
<evidence type="ECO:0000256" key="1">
    <source>
        <dbReference type="SAM" id="MobiDB-lite"/>
    </source>
</evidence>
<evidence type="ECO:0000313" key="2">
    <source>
        <dbReference type="EMBL" id="KAJ4391900.1"/>
    </source>
</evidence>
<feature type="compositionally biased region" description="Polar residues" evidence="1">
    <location>
        <begin position="89"/>
        <end position="118"/>
    </location>
</feature>
<feature type="compositionally biased region" description="Polar residues" evidence="1">
    <location>
        <begin position="366"/>
        <end position="388"/>
    </location>
</feature>
<feature type="region of interest" description="Disordered" evidence="1">
    <location>
        <begin position="227"/>
        <end position="580"/>
    </location>
</feature>
<proteinExistence type="predicted"/>
<comment type="caution">
    <text evidence="2">The sequence shown here is derived from an EMBL/GenBank/DDBJ whole genome shotgun (WGS) entry which is preliminary data.</text>
</comment>